<dbReference type="RefSeq" id="WP_221243176.1">
    <property type="nucleotide sequence ID" value="NZ_JACHNU010000006.1"/>
</dbReference>
<organism evidence="2 3">
    <name type="scientific">Conexibacter arvalis</name>
    <dbReference type="NCBI Taxonomy" id="912552"/>
    <lineage>
        <taxon>Bacteria</taxon>
        <taxon>Bacillati</taxon>
        <taxon>Actinomycetota</taxon>
        <taxon>Thermoleophilia</taxon>
        <taxon>Solirubrobacterales</taxon>
        <taxon>Conexibacteraceae</taxon>
        <taxon>Conexibacter</taxon>
    </lineage>
</organism>
<dbReference type="GO" id="GO:0003700">
    <property type="term" value="F:DNA-binding transcription factor activity"/>
    <property type="evidence" value="ECO:0007669"/>
    <property type="project" value="InterPro"/>
</dbReference>
<protein>
    <submittedName>
        <fullName evidence="2">DNA-binding MarR family transcriptional regulator</fullName>
    </submittedName>
</protein>
<keyword evidence="2" id="KW-0238">DNA-binding</keyword>
<keyword evidence="3" id="KW-1185">Reference proteome</keyword>
<accession>A0A840IJS8</accession>
<dbReference type="PANTHER" id="PTHR33164:SF43">
    <property type="entry name" value="HTH-TYPE TRANSCRIPTIONAL REPRESSOR YETL"/>
    <property type="match status" value="1"/>
</dbReference>
<comment type="caution">
    <text evidence="2">The sequence shown here is derived from an EMBL/GenBank/DDBJ whole genome shotgun (WGS) entry which is preliminary data.</text>
</comment>
<dbReference type="InterPro" id="IPR036390">
    <property type="entry name" value="WH_DNA-bd_sf"/>
</dbReference>
<dbReference type="GO" id="GO:0006950">
    <property type="term" value="P:response to stress"/>
    <property type="evidence" value="ECO:0007669"/>
    <property type="project" value="TreeGrafter"/>
</dbReference>
<evidence type="ECO:0000313" key="3">
    <source>
        <dbReference type="Proteomes" id="UP000585272"/>
    </source>
</evidence>
<dbReference type="Pfam" id="PF12802">
    <property type="entry name" value="MarR_2"/>
    <property type="match status" value="1"/>
</dbReference>
<gene>
    <name evidence="2" type="ORF">BDZ31_003803</name>
</gene>
<dbReference type="PRINTS" id="PR00598">
    <property type="entry name" value="HTHMARR"/>
</dbReference>
<dbReference type="PANTHER" id="PTHR33164">
    <property type="entry name" value="TRANSCRIPTIONAL REGULATOR, MARR FAMILY"/>
    <property type="match status" value="1"/>
</dbReference>
<dbReference type="SUPFAM" id="SSF46785">
    <property type="entry name" value="Winged helix' DNA-binding domain"/>
    <property type="match status" value="1"/>
</dbReference>
<dbReference type="EMBL" id="JACHNU010000006">
    <property type="protein sequence ID" value="MBB4664200.1"/>
    <property type="molecule type" value="Genomic_DNA"/>
</dbReference>
<dbReference type="InterPro" id="IPR036388">
    <property type="entry name" value="WH-like_DNA-bd_sf"/>
</dbReference>
<reference evidence="2 3" key="1">
    <citation type="submission" date="2020-08" db="EMBL/GenBank/DDBJ databases">
        <title>Genomic Encyclopedia of Archaeal and Bacterial Type Strains, Phase II (KMG-II): from individual species to whole genera.</title>
        <authorList>
            <person name="Goeker M."/>
        </authorList>
    </citation>
    <scope>NUCLEOTIDE SEQUENCE [LARGE SCALE GENOMIC DNA]</scope>
    <source>
        <strain evidence="2 3">DSM 23288</strain>
    </source>
</reference>
<sequence length="172" mass="18324">MRLGPGFAAVAPAEHALPAEVVLNVLRTARLLTERLDPTLRSHGLTPSTFAALLVLFDQTAPLSPKEIGRRMRVPAQTLTSVIDGLERRGLVVRAPNPRDRRSVLVALAEPGRTLLLQAVAAVVPAEVELLREVARDDQERLIALLGLVQAACGDREQVDLTGGGDGAAPAR</sequence>
<dbReference type="Proteomes" id="UP000585272">
    <property type="component" value="Unassembled WGS sequence"/>
</dbReference>
<proteinExistence type="predicted"/>
<dbReference type="InterPro" id="IPR000835">
    <property type="entry name" value="HTH_MarR-typ"/>
</dbReference>
<feature type="domain" description="HTH marR-type" evidence="1">
    <location>
        <begin position="18"/>
        <end position="151"/>
    </location>
</feature>
<dbReference type="GO" id="GO:0003677">
    <property type="term" value="F:DNA binding"/>
    <property type="evidence" value="ECO:0007669"/>
    <property type="project" value="UniProtKB-KW"/>
</dbReference>
<evidence type="ECO:0000313" key="2">
    <source>
        <dbReference type="EMBL" id="MBB4664200.1"/>
    </source>
</evidence>
<dbReference type="InterPro" id="IPR039422">
    <property type="entry name" value="MarR/SlyA-like"/>
</dbReference>
<evidence type="ECO:0000259" key="1">
    <source>
        <dbReference type="PROSITE" id="PS50995"/>
    </source>
</evidence>
<name>A0A840IJS8_9ACTN</name>
<dbReference type="AlphaFoldDB" id="A0A840IJS8"/>
<dbReference type="PROSITE" id="PS50995">
    <property type="entry name" value="HTH_MARR_2"/>
    <property type="match status" value="1"/>
</dbReference>
<dbReference type="Gene3D" id="1.10.10.10">
    <property type="entry name" value="Winged helix-like DNA-binding domain superfamily/Winged helix DNA-binding domain"/>
    <property type="match status" value="1"/>
</dbReference>
<dbReference type="SMART" id="SM00347">
    <property type="entry name" value="HTH_MARR"/>
    <property type="match status" value="1"/>
</dbReference>